<feature type="coiled-coil region" evidence="1">
    <location>
        <begin position="147"/>
        <end position="174"/>
    </location>
</feature>
<protein>
    <recommendedName>
        <fullName evidence="4">Transposase</fullName>
    </recommendedName>
</protein>
<accession>A0AAV2LK46</accession>
<organism evidence="2 3">
    <name type="scientific">Knipowitschia caucasica</name>
    <name type="common">Caucasian dwarf goby</name>
    <name type="synonym">Pomatoschistus caucasicus</name>
    <dbReference type="NCBI Taxonomy" id="637954"/>
    <lineage>
        <taxon>Eukaryota</taxon>
        <taxon>Metazoa</taxon>
        <taxon>Chordata</taxon>
        <taxon>Craniata</taxon>
        <taxon>Vertebrata</taxon>
        <taxon>Euteleostomi</taxon>
        <taxon>Actinopterygii</taxon>
        <taxon>Neopterygii</taxon>
        <taxon>Teleostei</taxon>
        <taxon>Neoteleostei</taxon>
        <taxon>Acanthomorphata</taxon>
        <taxon>Gobiaria</taxon>
        <taxon>Gobiiformes</taxon>
        <taxon>Gobioidei</taxon>
        <taxon>Gobiidae</taxon>
        <taxon>Gobiinae</taxon>
        <taxon>Knipowitschia</taxon>
    </lineage>
</organism>
<gene>
    <name evidence="2" type="ORF">KC01_LOCUS28738</name>
</gene>
<dbReference type="PANTHER" id="PTHR23080">
    <property type="entry name" value="THAP DOMAIN PROTEIN"/>
    <property type="match status" value="1"/>
</dbReference>
<evidence type="ECO:0000256" key="1">
    <source>
        <dbReference type="SAM" id="Coils"/>
    </source>
</evidence>
<dbReference type="EMBL" id="OZ035825">
    <property type="protein sequence ID" value="CAL1600652.1"/>
    <property type="molecule type" value="Genomic_DNA"/>
</dbReference>
<proteinExistence type="predicted"/>
<dbReference type="AlphaFoldDB" id="A0AAV2LK46"/>
<dbReference type="PANTHER" id="PTHR23080:SF133">
    <property type="entry name" value="SI:CH211-262I1.5-RELATED"/>
    <property type="match status" value="1"/>
</dbReference>
<evidence type="ECO:0000313" key="2">
    <source>
        <dbReference type="EMBL" id="CAL1600652.1"/>
    </source>
</evidence>
<keyword evidence="1" id="KW-0175">Coiled coil</keyword>
<reference evidence="2 3" key="1">
    <citation type="submission" date="2024-04" db="EMBL/GenBank/DDBJ databases">
        <authorList>
            <person name="Waldvogel A.-M."/>
            <person name="Schoenle A."/>
        </authorList>
    </citation>
    <scope>NUCLEOTIDE SEQUENCE [LARGE SCALE GENOMIC DNA]</scope>
</reference>
<sequence>MAVINAQVSELIRTLRKKGWTTSTIAKHMATTGMRASLRTIQHHCRCAVVEKKERKPRKVTSQVMEIIDSILRTDDELSARKVKELLQSRHNITIGLHSTAVAAAEDDVNSNVDIVTDDEPSSGCIELAPDSTPIIEDHDYAASSFIVVDRMKYENMTREIEELRQQLESHHLTHRFGLQRFASSPEDIRYYTRFPSYGHLMAFWNLIKEATSRMVRVTSGQKNLSDSTSTETPVTRTTKLLPIDELFLFLNYLATGCMVKCSD</sequence>
<name>A0AAV2LK46_KNICA</name>
<evidence type="ECO:0000313" key="3">
    <source>
        <dbReference type="Proteomes" id="UP001497482"/>
    </source>
</evidence>
<keyword evidence="3" id="KW-1185">Reference proteome</keyword>
<evidence type="ECO:0008006" key="4">
    <source>
        <dbReference type="Google" id="ProtNLM"/>
    </source>
</evidence>
<dbReference type="Proteomes" id="UP001497482">
    <property type="component" value="Chromosome 3"/>
</dbReference>